<dbReference type="EMBL" id="MNZO01000001">
    <property type="protein sequence ID" value="OIP87973.1"/>
    <property type="molecule type" value="Genomic_DNA"/>
</dbReference>
<dbReference type="Pfam" id="PF03816">
    <property type="entry name" value="LytR_cpsA_psr"/>
    <property type="match status" value="1"/>
</dbReference>
<evidence type="ECO:0000259" key="3">
    <source>
        <dbReference type="Pfam" id="PF03816"/>
    </source>
</evidence>
<dbReference type="Gene3D" id="3.40.630.190">
    <property type="entry name" value="LCP protein"/>
    <property type="match status" value="1"/>
</dbReference>
<evidence type="ECO:0000313" key="5">
    <source>
        <dbReference type="Proteomes" id="UP000182344"/>
    </source>
</evidence>
<dbReference type="AlphaFoldDB" id="A0A1J5HRK9"/>
<accession>A0A1J5HRK9</accession>
<gene>
    <name evidence="4" type="ORF">AUK05_00055</name>
</gene>
<keyword evidence="2" id="KW-1133">Transmembrane helix</keyword>
<feature type="transmembrane region" description="Helical" evidence="2">
    <location>
        <begin position="6"/>
        <end position="25"/>
    </location>
</feature>
<comment type="similarity">
    <text evidence="1">Belongs to the LytR/CpsA/Psr (LCP) family.</text>
</comment>
<dbReference type="Proteomes" id="UP000182344">
    <property type="component" value="Unassembled WGS sequence"/>
</dbReference>
<sequence>MTKPKLTIILFLYLIIIFLFVIRNLKFVIPQNFLILGLDPRNDLLEKTQTTDTIIYANISPKYDSVKLFSLPRDLWFYQKSIKINQIYPDTFENIQNSFSQIIGQNIDKIIVVTTQNLNEIADLIGGIDVYLETELKDVQYPNQAYIDNPKSGAPIYKTIYYPVGINHLDSSNITEYVRSRKSSELASNGGTDLGRIARQQKLFDVLFTKIIKTRNPKQIFNLYQYFNNNISHNITKKDYLNLGIKILPNINKLKLQKITIPTGENPKTDIIYHPQKFINRQWVFITSTPDHQSLKNFISKSLLY</sequence>
<evidence type="ECO:0000313" key="4">
    <source>
        <dbReference type="EMBL" id="OIP87973.1"/>
    </source>
</evidence>
<evidence type="ECO:0000256" key="2">
    <source>
        <dbReference type="SAM" id="Phobius"/>
    </source>
</evidence>
<dbReference type="PANTHER" id="PTHR33392">
    <property type="entry name" value="POLYISOPRENYL-TEICHOIC ACID--PEPTIDOGLYCAN TEICHOIC ACID TRANSFERASE TAGU"/>
    <property type="match status" value="1"/>
</dbReference>
<organism evidence="4 5">
    <name type="scientific">Candidatus Shapirobacteria bacterium CG2_30_35_20</name>
    <dbReference type="NCBI Taxonomy" id="1805376"/>
    <lineage>
        <taxon>Bacteria</taxon>
        <taxon>Candidatus Shapironibacteriota</taxon>
    </lineage>
</organism>
<name>A0A1J5HRK9_9BACT</name>
<keyword evidence="2" id="KW-0472">Membrane</keyword>
<feature type="domain" description="Cell envelope-related transcriptional attenuator" evidence="3">
    <location>
        <begin position="51"/>
        <end position="211"/>
    </location>
</feature>
<proteinExistence type="inferred from homology"/>
<dbReference type="PANTHER" id="PTHR33392:SF6">
    <property type="entry name" value="POLYISOPRENYL-TEICHOIC ACID--PEPTIDOGLYCAN TEICHOIC ACID TRANSFERASE TAGU"/>
    <property type="match status" value="1"/>
</dbReference>
<evidence type="ECO:0000256" key="1">
    <source>
        <dbReference type="ARBA" id="ARBA00006068"/>
    </source>
</evidence>
<protein>
    <recommendedName>
        <fullName evidence="3">Cell envelope-related transcriptional attenuator domain-containing protein</fullName>
    </recommendedName>
</protein>
<reference evidence="4 5" key="1">
    <citation type="journal article" date="2016" name="Environ. Microbiol.">
        <title>Genomic resolution of a cold subsurface aquifer community provides metabolic insights for novel microbes adapted to high CO concentrations.</title>
        <authorList>
            <person name="Probst A.J."/>
            <person name="Castelle C.J."/>
            <person name="Singh A."/>
            <person name="Brown C.T."/>
            <person name="Anantharaman K."/>
            <person name="Sharon I."/>
            <person name="Hug L.A."/>
            <person name="Burstein D."/>
            <person name="Emerson J.B."/>
            <person name="Thomas B.C."/>
            <person name="Banfield J.F."/>
        </authorList>
    </citation>
    <scope>NUCLEOTIDE SEQUENCE [LARGE SCALE GENOMIC DNA]</scope>
    <source>
        <strain evidence="4">CG2_30_35_20</strain>
    </source>
</reference>
<comment type="caution">
    <text evidence="4">The sequence shown here is derived from an EMBL/GenBank/DDBJ whole genome shotgun (WGS) entry which is preliminary data.</text>
</comment>
<dbReference type="InterPro" id="IPR004474">
    <property type="entry name" value="LytR_CpsA_psr"/>
</dbReference>
<keyword evidence="2" id="KW-0812">Transmembrane</keyword>
<dbReference type="STRING" id="1805376.AUK05_00055"/>
<dbReference type="InterPro" id="IPR050922">
    <property type="entry name" value="LytR/CpsA/Psr_CW_biosynth"/>
</dbReference>